<evidence type="ECO:0000256" key="11">
    <source>
        <dbReference type="ARBA" id="ARBA00022844"/>
    </source>
</evidence>
<dbReference type="RefSeq" id="YP_009506304.1">
    <property type="nucleotide sequence ID" value="NC_038405.1"/>
</dbReference>
<evidence type="ECO:0000256" key="7">
    <source>
        <dbReference type="ARBA" id="ARBA00022562"/>
    </source>
</evidence>
<keyword evidence="13" id="KW-0238">DNA-binding</keyword>
<keyword evidence="8" id="KW-0945">Host-virus interaction</keyword>
<keyword evidence="5" id="KW-1163">Viral penetration into host nucleus</keyword>
<evidence type="ECO:0000256" key="6">
    <source>
        <dbReference type="ARBA" id="ARBA00022561"/>
    </source>
</evidence>
<name>E9NWS3_9CIRC</name>
<evidence type="ECO:0000256" key="1">
    <source>
        <dbReference type="ARBA" id="ARBA00004147"/>
    </source>
</evidence>
<comment type="similarity">
    <text evidence="3">Belongs to the circoviridae capsid protein family.</text>
</comment>
<evidence type="ECO:0000256" key="8">
    <source>
        <dbReference type="ARBA" id="ARBA00022581"/>
    </source>
</evidence>
<proteinExistence type="inferred from homology"/>
<dbReference type="GO" id="GO:0075509">
    <property type="term" value="P:endocytosis involved in viral entry into host cell"/>
    <property type="evidence" value="ECO:0007669"/>
    <property type="project" value="UniProtKB-KW"/>
</dbReference>
<dbReference type="GO" id="GO:0075732">
    <property type="term" value="P:viral penetration into host nucleus"/>
    <property type="evidence" value="ECO:0007669"/>
    <property type="project" value="UniProtKB-KW"/>
</dbReference>
<dbReference type="Proteomes" id="UP000166359">
    <property type="component" value="Segment"/>
</dbReference>
<dbReference type="GO" id="GO:0039615">
    <property type="term" value="C:T=1 icosahedral viral capsid"/>
    <property type="evidence" value="ECO:0007669"/>
    <property type="project" value="UniProtKB-KW"/>
</dbReference>
<organism evidence="16 17">
    <name type="scientific">Bovine cyclovirus</name>
    <dbReference type="NCBI Taxonomy" id="1455632"/>
    <lineage>
        <taxon>Viruses</taxon>
        <taxon>Monodnaviria</taxon>
        <taxon>Shotokuvirae</taxon>
        <taxon>Cressdnaviricota</taxon>
        <taxon>Arfiviricetes</taxon>
        <taxon>Cirlivirales</taxon>
        <taxon>Circoviridae</taxon>
        <taxon>Cyclovirus</taxon>
        <taxon>Cyclovirus gaaye</taxon>
    </lineage>
</organism>
<protein>
    <submittedName>
        <fullName evidence="16">Cap protein</fullName>
    </submittedName>
</protein>
<keyword evidence="6" id="KW-0167">Capsid protein</keyword>
<evidence type="ECO:0000256" key="14">
    <source>
        <dbReference type="ARBA" id="ARBA00023296"/>
    </source>
</evidence>
<dbReference type="InterPro" id="IPR038652">
    <property type="entry name" value="Circovirus_capsid_sf"/>
</dbReference>
<comment type="subcellular location">
    <subcellularLocation>
        <location evidence="1">Host nucleus</location>
    </subcellularLocation>
    <subcellularLocation>
        <location evidence="2">Virion</location>
    </subcellularLocation>
</comment>
<keyword evidence="4" id="KW-1140">T=1 icosahedral capsid protein</keyword>
<keyword evidence="10" id="KW-1161">Viral attachment to host cell</keyword>
<keyword evidence="17" id="KW-1185">Reference proteome</keyword>
<evidence type="ECO:0000313" key="16">
    <source>
        <dbReference type="EMBL" id="ADU76994.1"/>
    </source>
</evidence>
<keyword evidence="9" id="KW-1162">Viral penetration into host cytoplasm</keyword>
<dbReference type="GO" id="GO:0003677">
    <property type="term" value="F:DNA binding"/>
    <property type="evidence" value="ECO:0007669"/>
    <property type="project" value="UniProtKB-KW"/>
</dbReference>
<keyword evidence="14" id="KW-1160">Virus entry into host cell</keyword>
<evidence type="ECO:0000256" key="3">
    <source>
        <dbReference type="ARBA" id="ARBA00010301"/>
    </source>
</evidence>
<evidence type="ECO:0000313" key="17">
    <source>
        <dbReference type="Proteomes" id="UP000166359"/>
    </source>
</evidence>
<dbReference type="Pfam" id="PF02443">
    <property type="entry name" value="Circo_capsid"/>
    <property type="match status" value="1"/>
</dbReference>
<dbReference type="GO" id="GO:0019069">
    <property type="term" value="P:viral capsid assembly"/>
    <property type="evidence" value="ECO:0007669"/>
    <property type="project" value="InterPro"/>
</dbReference>
<keyword evidence="7" id="KW-1048">Host nucleus</keyword>
<reference evidence="16 17" key="1">
    <citation type="journal article" date="2011" name="J. Gen. Virol.">
        <title>Possible cross-species transmission of circoviruses and cycloviruses among farm animals.</title>
        <authorList>
            <person name="Li L."/>
            <person name="Shan T."/>
            <person name="Soji O.B."/>
            <person name="Alam M.M."/>
            <person name="Kunz T.H."/>
            <person name="Zaidi S.Z."/>
            <person name="Delwart E."/>
        </authorList>
    </citation>
    <scope>NUCLEOTIDE SEQUENCE [LARGE SCALE GENOMIC DNA]</scope>
    <source>
        <strain evidence="16">PKbeef23</strain>
    </source>
</reference>
<dbReference type="GO" id="GO:0042025">
    <property type="term" value="C:host cell nucleus"/>
    <property type="evidence" value="ECO:0007669"/>
    <property type="project" value="UniProtKB-SubCell"/>
</dbReference>
<dbReference type="KEGG" id="vg:37617137"/>
<sequence>MRAPIRRKRRAIRHVRRRLRKVRRRQRTGNITVSMKSLYVAPVEGKTGYLLQISPAVSDFTEAATFINYFEAYRIWSVKVKVNPLFNVAADTTPVPRYYSAPWHKPGPTSINSTGIVTIDKCKSYNGLSGSVRRFVPAVLTATGYAGITTPQYGKINWRPRIELNSNTATLPHYCGLYLWSADQQEGSTHIRQYEIETEIKVTFYNQKSFLG</sequence>
<evidence type="ECO:0000256" key="2">
    <source>
        <dbReference type="ARBA" id="ARBA00004328"/>
    </source>
</evidence>
<dbReference type="GeneID" id="37617137"/>
<dbReference type="GO" id="GO:0019062">
    <property type="term" value="P:virion attachment to host cell"/>
    <property type="evidence" value="ECO:0007669"/>
    <property type="project" value="UniProtKB-KW"/>
</dbReference>
<evidence type="ECO:0000256" key="13">
    <source>
        <dbReference type="ARBA" id="ARBA00023125"/>
    </source>
</evidence>
<evidence type="ECO:0000256" key="5">
    <source>
        <dbReference type="ARBA" id="ARBA00022524"/>
    </source>
</evidence>
<comment type="subunit">
    <text evidence="15">Homomultimer. Assembles in the nucleus, presumably in an immature form, then migrates to the cytoplasm once assembled as mature virion. Interacts with Rep; this interaction relocates Rep into the nucleus.</text>
</comment>
<keyword evidence="11" id="KW-0946">Virion</keyword>
<dbReference type="EMBL" id="HQ738634">
    <property type="protein sequence ID" value="ADU76994.1"/>
    <property type="molecule type" value="Genomic_DNA"/>
</dbReference>
<evidence type="ECO:0000256" key="9">
    <source>
        <dbReference type="ARBA" id="ARBA00022595"/>
    </source>
</evidence>
<evidence type="ECO:0000256" key="15">
    <source>
        <dbReference type="ARBA" id="ARBA00046863"/>
    </source>
</evidence>
<evidence type="ECO:0000256" key="4">
    <source>
        <dbReference type="ARBA" id="ARBA00022431"/>
    </source>
</evidence>
<dbReference type="InterPro" id="IPR003383">
    <property type="entry name" value="Circovirus_capsid"/>
</dbReference>
<dbReference type="Gene3D" id="2.60.120.950">
    <property type="entry name" value="Circovirus capsid protein"/>
    <property type="match status" value="1"/>
</dbReference>
<evidence type="ECO:0000256" key="12">
    <source>
        <dbReference type="ARBA" id="ARBA00022890"/>
    </source>
</evidence>
<keyword evidence="12" id="KW-1164">Virus endocytosis by host</keyword>
<accession>E9NWS3</accession>
<evidence type="ECO:0000256" key="10">
    <source>
        <dbReference type="ARBA" id="ARBA00022804"/>
    </source>
</evidence>
<dbReference type="GO" id="GO:0043657">
    <property type="term" value="C:host cell"/>
    <property type="evidence" value="ECO:0007669"/>
    <property type="project" value="GOC"/>
</dbReference>